<feature type="chain" id="PRO_5046282366" description="peptidylprolyl isomerase" evidence="7">
    <location>
        <begin position="22"/>
        <end position="255"/>
    </location>
</feature>
<dbReference type="EMBL" id="JBHTNH010000007">
    <property type="protein sequence ID" value="MFD1361183.1"/>
    <property type="molecule type" value="Genomic_DNA"/>
</dbReference>
<dbReference type="EC" id="5.2.1.8" evidence="2"/>
<sequence>MKKFIIIVMALSLAVLLAACGGDDGDSGDNEENGSEESQEEQASGEPEMPEPNLEGVPDVVAEVNGEEITKEEFESTYQGQFQQMAMQSQMSGQELDQDQLKKQTAESMVGSELLTQEANNRDYEASEQDIDDTLNELAQQNQLESSDEFISALEEQGMKEEEVMSQIQTQVKVDKLIAEESGDTEPTDEELQETYDQWKAQQEQMSEDGEEGDIPSFDDMKSDLKTQVKRQKEAEATQTIVEQLREDADVTINI</sequence>
<evidence type="ECO:0000256" key="4">
    <source>
        <dbReference type="ARBA" id="ARBA00023110"/>
    </source>
</evidence>
<keyword evidence="5" id="KW-0413">Isomerase</keyword>
<evidence type="ECO:0000313" key="8">
    <source>
        <dbReference type="EMBL" id="MFD1361183.1"/>
    </source>
</evidence>
<evidence type="ECO:0000256" key="7">
    <source>
        <dbReference type="SAM" id="SignalP"/>
    </source>
</evidence>
<feature type="region of interest" description="Disordered" evidence="6">
    <location>
        <begin position="85"/>
        <end position="107"/>
    </location>
</feature>
<feature type="compositionally biased region" description="Acidic residues" evidence="6">
    <location>
        <begin position="181"/>
        <end position="194"/>
    </location>
</feature>
<comment type="catalytic activity">
    <reaction evidence="1">
        <text>[protein]-peptidylproline (omega=180) = [protein]-peptidylproline (omega=0)</text>
        <dbReference type="Rhea" id="RHEA:16237"/>
        <dbReference type="Rhea" id="RHEA-COMP:10747"/>
        <dbReference type="Rhea" id="RHEA-COMP:10748"/>
        <dbReference type="ChEBI" id="CHEBI:83833"/>
        <dbReference type="ChEBI" id="CHEBI:83834"/>
        <dbReference type="EC" id="5.2.1.8"/>
    </reaction>
</comment>
<evidence type="ECO:0000256" key="1">
    <source>
        <dbReference type="ARBA" id="ARBA00000971"/>
    </source>
</evidence>
<dbReference type="RefSeq" id="WP_382398512.1">
    <property type="nucleotide sequence ID" value="NZ_JBHTNH010000007.1"/>
</dbReference>
<dbReference type="InterPro" id="IPR050245">
    <property type="entry name" value="PrsA_foldase"/>
</dbReference>
<dbReference type="Pfam" id="PF13624">
    <property type="entry name" value="SurA_N_3"/>
    <property type="match status" value="1"/>
</dbReference>
<evidence type="ECO:0000256" key="6">
    <source>
        <dbReference type="SAM" id="MobiDB-lite"/>
    </source>
</evidence>
<feature type="signal peptide" evidence="7">
    <location>
        <begin position="1"/>
        <end position="21"/>
    </location>
</feature>
<evidence type="ECO:0000256" key="2">
    <source>
        <dbReference type="ARBA" id="ARBA00013194"/>
    </source>
</evidence>
<protein>
    <recommendedName>
        <fullName evidence="2">peptidylprolyl isomerase</fullName>
        <ecNumber evidence="2">5.2.1.8</ecNumber>
    </recommendedName>
</protein>
<reference evidence="9" key="1">
    <citation type="journal article" date="2019" name="Int. J. Syst. Evol. Microbiol.">
        <title>The Global Catalogue of Microorganisms (GCM) 10K type strain sequencing project: providing services to taxonomists for standard genome sequencing and annotation.</title>
        <authorList>
            <consortium name="The Broad Institute Genomics Platform"/>
            <consortium name="The Broad Institute Genome Sequencing Center for Infectious Disease"/>
            <person name="Wu L."/>
            <person name="Ma J."/>
        </authorList>
    </citation>
    <scope>NUCLEOTIDE SEQUENCE [LARGE SCALE GENOMIC DNA]</scope>
    <source>
        <strain evidence="9">CCUG 54822</strain>
    </source>
</reference>
<keyword evidence="9" id="KW-1185">Reference proteome</keyword>
<evidence type="ECO:0000313" key="9">
    <source>
        <dbReference type="Proteomes" id="UP001597178"/>
    </source>
</evidence>
<dbReference type="PANTHER" id="PTHR47245:SF1">
    <property type="entry name" value="FOLDASE PROTEIN PRSA"/>
    <property type="match status" value="1"/>
</dbReference>
<comment type="caution">
    <text evidence="8">The sequence shown here is derived from an EMBL/GenBank/DDBJ whole genome shotgun (WGS) entry which is preliminary data.</text>
</comment>
<proteinExistence type="predicted"/>
<feature type="region of interest" description="Disordered" evidence="6">
    <location>
        <begin position="23"/>
        <end position="58"/>
    </location>
</feature>
<feature type="compositionally biased region" description="Low complexity" evidence="6">
    <location>
        <begin position="85"/>
        <end position="94"/>
    </location>
</feature>
<dbReference type="InterPro" id="IPR027304">
    <property type="entry name" value="Trigger_fact/SurA_dom_sf"/>
</dbReference>
<feature type="region of interest" description="Disordered" evidence="6">
    <location>
        <begin position="181"/>
        <end position="237"/>
    </location>
</feature>
<keyword evidence="3 7" id="KW-0732">Signal</keyword>
<evidence type="ECO:0000256" key="5">
    <source>
        <dbReference type="ARBA" id="ARBA00023235"/>
    </source>
</evidence>
<organism evidence="8 9">
    <name type="scientific">Lentibacillus salinarum</name>
    <dbReference type="NCBI Taxonomy" id="446820"/>
    <lineage>
        <taxon>Bacteria</taxon>
        <taxon>Bacillati</taxon>
        <taxon>Bacillota</taxon>
        <taxon>Bacilli</taxon>
        <taxon>Bacillales</taxon>
        <taxon>Bacillaceae</taxon>
        <taxon>Lentibacillus</taxon>
    </lineage>
</organism>
<feature type="compositionally biased region" description="Basic and acidic residues" evidence="6">
    <location>
        <begin position="219"/>
        <end position="236"/>
    </location>
</feature>
<evidence type="ECO:0000256" key="3">
    <source>
        <dbReference type="ARBA" id="ARBA00022729"/>
    </source>
</evidence>
<name>A0ABW3ZTP0_9BACI</name>
<gene>
    <name evidence="8" type="ORF">ACFQ4A_05800</name>
</gene>
<feature type="compositionally biased region" description="Acidic residues" evidence="6">
    <location>
        <begin position="23"/>
        <end position="40"/>
    </location>
</feature>
<dbReference type="Proteomes" id="UP001597178">
    <property type="component" value="Unassembled WGS sequence"/>
</dbReference>
<keyword evidence="4" id="KW-0697">Rotamase</keyword>
<dbReference type="Gene3D" id="1.10.4030.10">
    <property type="entry name" value="Porin chaperone SurA, peptide-binding domain"/>
    <property type="match status" value="1"/>
</dbReference>
<accession>A0ABW3ZTP0</accession>
<dbReference type="PANTHER" id="PTHR47245">
    <property type="entry name" value="PEPTIDYLPROLYL ISOMERASE"/>
    <property type="match status" value="1"/>
</dbReference>
<dbReference type="SUPFAM" id="SSF109998">
    <property type="entry name" value="Triger factor/SurA peptide-binding domain-like"/>
    <property type="match status" value="1"/>
</dbReference>
<dbReference type="PROSITE" id="PS51257">
    <property type="entry name" value="PROKAR_LIPOPROTEIN"/>
    <property type="match status" value="1"/>
</dbReference>